<evidence type="ECO:0000313" key="1">
    <source>
        <dbReference type="EMBL" id="KAI9443766.1"/>
    </source>
</evidence>
<proteinExistence type="predicted"/>
<evidence type="ECO:0000313" key="2">
    <source>
        <dbReference type="Proteomes" id="UP001207468"/>
    </source>
</evidence>
<reference evidence="1" key="1">
    <citation type="submission" date="2021-03" db="EMBL/GenBank/DDBJ databases">
        <title>Evolutionary priming and transition to the ectomycorrhizal habit in an iconic lineage of mushroom-forming fungi: is preadaptation a requirement?</title>
        <authorList>
            <consortium name="DOE Joint Genome Institute"/>
            <person name="Looney B.P."/>
            <person name="Miyauchi S."/>
            <person name="Morin E."/>
            <person name="Drula E."/>
            <person name="Courty P.E."/>
            <person name="Chicoki N."/>
            <person name="Fauchery L."/>
            <person name="Kohler A."/>
            <person name="Kuo A."/>
            <person name="LaButti K."/>
            <person name="Pangilinan J."/>
            <person name="Lipzen A."/>
            <person name="Riley R."/>
            <person name="Andreopoulos W."/>
            <person name="He G."/>
            <person name="Johnson J."/>
            <person name="Barry K.W."/>
            <person name="Grigoriev I.V."/>
            <person name="Nagy L."/>
            <person name="Hibbett D."/>
            <person name="Henrissat B."/>
            <person name="Matheny P.B."/>
            <person name="Labbe J."/>
            <person name="Martin A.F."/>
        </authorList>
    </citation>
    <scope>NUCLEOTIDE SEQUENCE</scope>
    <source>
        <strain evidence="1">BPL698</strain>
    </source>
</reference>
<accession>A0ACC0TSV7</accession>
<organism evidence="1 2">
    <name type="scientific">Russula earlei</name>
    <dbReference type="NCBI Taxonomy" id="71964"/>
    <lineage>
        <taxon>Eukaryota</taxon>
        <taxon>Fungi</taxon>
        <taxon>Dikarya</taxon>
        <taxon>Basidiomycota</taxon>
        <taxon>Agaricomycotina</taxon>
        <taxon>Agaricomycetes</taxon>
        <taxon>Russulales</taxon>
        <taxon>Russulaceae</taxon>
        <taxon>Russula</taxon>
    </lineage>
</organism>
<comment type="caution">
    <text evidence="1">The sequence shown here is derived from an EMBL/GenBank/DDBJ whole genome shotgun (WGS) entry which is preliminary data.</text>
</comment>
<keyword evidence="2" id="KW-1185">Reference proteome</keyword>
<dbReference type="Proteomes" id="UP001207468">
    <property type="component" value="Unassembled WGS sequence"/>
</dbReference>
<sequence>MLTGPVYIEGAEPGDMLEVRILDVALRSEYGVNSVWPKGGDLPDAVTTAESFVYRYNRKKQTASFKEGIDIPIRPFMGVMAVSPPAEKGRVSSIPPSFYGGNLDLKHLVKGTTLYLPVSVKGALFTTGDCHAAQGNGEISGVAIEASLTLTAKFIVHKDKHIGHVRAETPTHFIAIGLDPDLSKAMKNAATEAVSFIKEELGFTFNEALSIASTGVDFEVTQTVDQTLGVHAMIPKSIFTNKQFVYWKS</sequence>
<name>A0ACC0TSV7_9AGAM</name>
<dbReference type="EMBL" id="JAGFNK010000683">
    <property type="protein sequence ID" value="KAI9443766.1"/>
    <property type="molecule type" value="Genomic_DNA"/>
</dbReference>
<gene>
    <name evidence="1" type="ORF">F5148DRAFT_988722</name>
</gene>
<protein>
    <submittedName>
        <fullName evidence="1">Uncharacterized protein</fullName>
    </submittedName>
</protein>